<dbReference type="EMBL" id="LSBJ02000001">
    <property type="protein sequence ID" value="OAQ73911.1"/>
    <property type="molecule type" value="Genomic_DNA"/>
</dbReference>
<keyword evidence="2" id="KW-1185">Reference proteome</keyword>
<dbReference type="RefSeq" id="XP_018149994.1">
    <property type="nucleotide sequence ID" value="XM_018293135.1"/>
</dbReference>
<dbReference type="KEGG" id="pchm:VFPPC_15382"/>
<evidence type="ECO:0000313" key="1">
    <source>
        <dbReference type="EMBL" id="OAQ73911.1"/>
    </source>
</evidence>
<dbReference type="Proteomes" id="UP000078397">
    <property type="component" value="Unassembled WGS sequence"/>
</dbReference>
<protein>
    <submittedName>
        <fullName evidence="1">Uncharacterized protein</fullName>
    </submittedName>
</protein>
<dbReference type="GeneID" id="28857129"/>
<evidence type="ECO:0000313" key="2">
    <source>
        <dbReference type="Proteomes" id="UP000078397"/>
    </source>
</evidence>
<sequence>MTLAGLSKPRQEISVSVHRGLAYPDLTRRKCNTKPSGITEMPICEPVRCQERRRRQFFVLRKESLADKRGKMPLAIEALPGATTSDT</sequence>
<accession>A0A179G918</accession>
<reference evidence="1 2" key="1">
    <citation type="journal article" date="2016" name="PLoS Pathog.">
        <title>Biosynthesis of antibiotic leucinostatins in bio-control fungus Purpureocillium lilacinum and their inhibition on phytophthora revealed by genome mining.</title>
        <authorList>
            <person name="Wang G."/>
            <person name="Liu Z."/>
            <person name="Lin R."/>
            <person name="Li E."/>
            <person name="Mao Z."/>
            <person name="Ling J."/>
            <person name="Yang Y."/>
            <person name="Yin W.B."/>
            <person name="Xie B."/>
        </authorList>
    </citation>
    <scope>NUCLEOTIDE SEQUENCE [LARGE SCALE GENOMIC DNA]</scope>
    <source>
        <strain evidence="1">170</strain>
    </source>
</reference>
<gene>
    <name evidence="1" type="ORF">VFPPC_15382</name>
</gene>
<dbReference type="AlphaFoldDB" id="A0A179G918"/>
<organism evidence="1 2">
    <name type="scientific">Pochonia chlamydosporia 170</name>
    <dbReference type="NCBI Taxonomy" id="1380566"/>
    <lineage>
        <taxon>Eukaryota</taxon>
        <taxon>Fungi</taxon>
        <taxon>Dikarya</taxon>
        <taxon>Ascomycota</taxon>
        <taxon>Pezizomycotina</taxon>
        <taxon>Sordariomycetes</taxon>
        <taxon>Hypocreomycetidae</taxon>
        <taxon>Hypocreales</taxon>
        <taxon>Clavicipitaceae</taxon>
        <taxon>Pochonia</taxon>
    </lineage>
</organism>
<proteinExistence type="predicted"/>
<comment type="caution">
    <text evidence="1">The sequence shown here is derived from an EMBL/GenBank/DDBJ whole genome shotgun (WGS) entry which is preliminary data.</text>
</comment>
<name>A0A179G918_METCM</name>